<keyword evidence="1" id="KW-1133">Transmembrane helix</keyword>
<feature type="transmembrane region" description="Helical" evidence="1">
    <location>
        <begin position="260"/>
        <end position="281"/>
    </location>
</feature>
<accession>A0A1I1J320</accession>
<organism evidence="2 3">
    <name type="scientific">Nocardioides terrae</name>
    <dbReference type="NCBI Taxonomy" id="574651"/>
    <lineage>
        <taxon>Bacteria</taxon>
        <taxon>Bacillati</taxon>
        <taxon>Actinomycetota</taxon>
        <taxon>Actinomycetes</taxon>
        <taxon>Propionibacteriales</taxon>
        <taxon>Nocardioidaceae</taxon>
        <taxon>Nocardioides</taxon>
    </lineage>
</organism>
<evidence type="ECO:0000313" key="2">
    <source>
        <dbReference type="EMBL" id="SFC42947.1"/>
    </source>
</evidence>
<dbReference type="InterPro" id="IPR045723">
    <property type="entry name" value="DUF6077"/>
</dbReference>
<protein>
    <submittedName>
        <fullName evidence="2">Uncharacterized protein</fullName>
    </submittedName>
</protein>
<feature type="transmembrane region" description="Helical" evidence="1">
    <location>
        <begin position="457"/>
        <end position="477"/>
    </location>
</feature>
<keyword evidence="3" id="KW-1185">Reference proteome</keyword>
<keyword evidence="1" id="KW-0812">Transmembrane</keyword>
<feature type="transmembrane region" description="Helical" evidence="1">
    <location>
        <begin position="143"/>
        <end position="165"/>
    </location>
</feature>
<dbReference type="OrthoDB" id="3444687at2"/>
<keyword evidence="1" id="KW-0472">Membrane</keyword>
<gene>
    <name evidence="2" type="ORF">SAMN04487968_106168</name>
</gene>
<feature type="transmembrane region" description="Helical" evidence="1">
    <location>
        <begin position="497"/>
        <end position="520"/>
    </location>
</feature>
<dbReference type="STRING" id="574651.SAMN04487968_106168"/>
<sequence length="663" mass="68720">MLAAVIDGAVDGAVVAGALWTLWYQLALALQFDLRPSGWPFAVAALLCVVVGAHRAVAAARPEERIVALDDERPGPARDSTRRLAVRAVLVVVGVVGLVQIVRDRDSLGAVAPAVVVILLVVLLAWPVVAAPTPDAREEEAPGMVSHLVVVAAGLALGALSLFLVRYDADDVYYVNRAAWVAEHGTAHLRDTMFGPGTFPNSYGGGLPTPSIEALQGVAASMLGVEAGTFAYLLYTPVLAAAFVWATWRLVRTWAPRRHLLVLLVAILFVLASGASIIGNYSVGRIWQGKVTAYAVLLPLVWAYLSRAAAGRSRSATVLLLCSGVVFVGLTTSSALLMPVIVGAGLLAALALRSRSLLVGALAFAAAPLVNGLVQAFGPSVIGTQPVGVTGADQVFAIAFGPGTAMVALAVVATALAPGVVRRPAAVVAGAAVVATMATFLPGVIGIADAATGAGPVVWRLAIAAPTWVFVGLLVAAPAPGLAERLRVPERLARPATAGVAAAIAALAAAVCVTGGHWLWSGEVGARLASRPVWKVDAVALADVRAARALDVPPGLWLMPPAQMEALSILTARQHAVVPRIAYLETLDATAQQVSDRRVLFDLVRRHPGPQPSVADVRTALDRLDVSLACVSASAKRAGRVLTEVVGEDLRRIGTMRCHVRDS</sequence>
<evidence type="ECO:0000256" key="1">
    <source>
        <dbReference type="SAM" id="Phobius"/>
    </source>
</evidence>
<feature type="transmembrane region" description="Helical" evidence="1">
    <location>
        <begin position="38"/>
        <end position="57"/>
    </location>
</feature>
<dbReference type="Pfam" id="PF19554">
    <property type="entry name" value="DUF6077"/>
    <property type="match status" value="1"/>
</dbReference>
<name>A0A1I1J320_9ACTN</name>
<dbReference type="Proteomes" id="UP000198832">
    <property type="component" value="Unassembled WGS sequence"/>
</dbReference>
<feature type="transmembrane region" description="Helical" evidence="1">
    <location>
        <begin position="108"/>
        <end position="131"/>
    </location>
</feature>
<feature type="transmembrane region" description="Helical" evidence="1">
    <location>
        <begin position="395"/>
        <end position="419"/>
    </location>
</feature>
<reference evidence="2 3" key="1">
    <citation type="submission" date="2016-10" db="EMBL/GenBank/DDBJ databases">
        <authorList>
            <person name="de Groot N.N."/>
        </authorList>
    </citation>
    <scope>NUCLEOTIDE SEQUENCE [LARGE SCALE GENOMIC DNA]</scope>
    <source>
        <strain evidence="2 3">CGMCC 1.7056</strain>
    </source>
</reference>
<feature type="transmembrane region" description="Helical" evidence="1">
    <location>
        <begin position="317"/>
        <end position="350"/>
    </location>
</feature>
<dbReference type="EMBL" id="FOLB01000006">
    <property type="protein sequence ID" value="SFC42947.1"/>
    <property type="molecule type" value="Genomic_DNA"/>
</dbReference>
<feature type="transmembrane region" description="Helical" evidence="1">
    <location>
        <begin position="287"/>
        <end position="305"/>
    </location>
</feature>
<feature type="transmembrane region" description="Helical" evidence="1">
    <location>
        <begin position="230"/>
        <end position="248"/>
    </location>
</feature>
<feature type="transmembrane region" description="Helical" evidence="1">
    <location>
        <begin position="356"/>
        <end position="374"/>
    </location>
</feature>
<dbReference type="RefSeq" id="WP_091123180.1">
    <property type="nucleotide sequence ID" value="NZ_FOLB01000006.1"/>
</dbReference>
<dbReference type="AlphaFoldDB" id="A0A1I1J320"/>
<proteinExistence type="predicted"/>
<feature type="transmembrane region" description="Helical" evidence="1">
    <location>
        <begin position="12"/>
        <end position="32"/>
    </location>
</feature>
<feature type="transmembrane region" description="Helical" evidence="1">
    <location>
        <begin position="425"/>
        <end position="445"/>
    </location>
</feature>
<evidence type="ECO:0000313" key="3">
    <source>
        <dbReference type="Proteomes" id="UP000198832"/>
    </source>
</evidence>